<keyword evidence="2" id="KW-0863">Zinc-finger</keyword>
<dbReference type="OrthoDB" id="42563at2759"/>
<feature type="signal peptide" evidence="4">
    <location>
        <begin position="1"/>
        <end position="16"/>
    </location>
</feature>
<accession>A0A8J2SQX0</accession>
<dbReference type="AlphaFoldDB" id="A0A8J2SQX0"/>
<protein>
    <recommendedName>
        <fullName evidence="5">RING-CH-type domain-containing protein</fullName>
    </recommendedName>
</protein>
<evidence type="ECO:0000313" key="7">
    <source>
        <dbReference type="Proteomes" id="UP000789595"/>
    </source>
</evidence>
<dbReference type="PROSITE" id="PS51292">
    <property type="entry name" value="ZF_RING_CH"/>
    <property type="match status" value="1"/>
</dbReference>
<dbReference type="Gene3D" id="1.25.40.10">
    <property type="entry name" value="Tetratricopeptide repeat domain"/>
    <property type="match status" value="1"/>
</dbReference>
<dbReference type="GO" id="GO:0008270">
    <property type="term" value="F:zinc ion binding"/>
    <property type="evidence" value="ECO:0007669"/>
    <property type="project" value="UniProtKB-KW"/>
</dbReference>
<feature type="domain" description="RING-CH-type" evidence="5">
    <location>
        <begin position="75"/>
        <end position="145"/>
    </location>
</feature>
<keyword evidence="4" id="KW-0732">Signal</keyword>
<proteinExistence type="predicted"/>
<evidence type="ECO:0000256" key="2">
    <source>
        <dbReference type="ARBA" id="ARBA00022771"/>
    </source>
</evidence>
<comment type="caution">
    <text evidence="6">The sequence shown here is derived from an EMBL/GenBank/DDBJ whole genome shotgun (WGS) entry which is preliminary data.</text>
</comment>
<dbReference type="Pfam" id="PF12906">
    <property type="entry name" value="RINGv"/>
    <property type="match status" value="1"/>
</dbReference>
<dbReference type="Proteomes" id="UP000789595">
    <property type="component" value="Unassembled WGS sequence"/>
</dbReference>
<name>A0A8J2SQX0_9STRA</name>
<evidence type="ECO:0000256" key="4">
    <source>
        <dbReference type="SAM" id="SignalP"/>
    </source>
</evidence>
<reference evidence="6" key="1">
    <citation type="submission" date="2021-11" db="EMBL/GenBank/DDBJ databases">
        <authorList>
            <consortium name="Genoscope - CEA"/>
            <person name="William W."/>
        </authorList>
    </citation>
    <scope>NUCLEOTIDE SEQUENCE</scope>
</reference>
<keyword evidence="3" id="KW-0862">Zinc</keyword>
<dbReference type="Gene3D" id="3.30.40.10">
    <property type="entry name" value="Zinc/RING finger domain, C3HC4 (zinc finger)"/>
    <property type="match status" value="1"/>
</dbReference>
<keyword evidence="1" id="KW-0479">Metal-binding</keyword>
<organism evidence="6 7">
    <name type="scientific">Pelagomonas calceolata</name>
    <dbReference type="NCBI Taxonomy" id="35677"/>
    <lineage>
        <taxon>Eukaryota</taxon>
        <taxon>Sar</taxon>
        <taxon>Stramenopiles</taxon>
        <taxon>Ochrophyta</taxon>
        <taxon>Pelagophyceae</taxon>
        <taxon>Pelagomonadales</taxon>
        <taxon>Pelagomonadaceae</taxon>
        <taxon>Pelagomonas</taxon>
    </lineage>
</organism>
<evidence type="ECO:0000256" key="3">
    <source>
        <dbReference type="ARBA" id="ARBA00022833"/>
    </source>
</evidence>
<dbReference type="SUPFAM" id="SSF57850">
    <property type="entry name" value="RING/U-box"/>
    <property type="match status" value="1"/>
</dbReference>
<feature type="chain" id="PRO_5035217230" description="RING-CH-type domain-containing protein" evidence="4">
    <location>
        <begin position="17"/>
        <end position="403"/>
    </location>
</feature>
<evidence type="ECO:0000259" key="5">
    <source>
        <dbReference type="PROSITE" id="PS51292"/>
    </source>
</evidence>
<dbReference type="InterPro" id="IPR013083">
    <property type="entry name" value="Znf_RING/FYVE/PHD"/>
</dbReference>
<dbReference type="InterPro" id="IPR011990">
    <property type="entry name" value="TPR-like_helical_dom_sf"/>
</dbReference>
<dbReference type="Pfam" id="PF13374">
    <property type="entry name" value="TPR_10"/>
    <property type="match status" value="2"/>
</dbReference>
<evidence type="ECO:0000313" key="6">
    <source>
        <dbReference type="EMBL" id="CAH0378065.1"/>
    </source>
</evidence>
<gene>
    <name evidence="6" type="ORF">PECAL_5P25850</name>
</gene>
<dbReference type="EMBL" id="CAKKNE010000005">
    <property type="protein sequence ID" value="CAH0378065.1"/>
    <property type="molecule type" value="Genomic_DNA"/>
</dbReference>
<dbReference type="InterPro" id="IPR011016">
    <property type="entry name" value="Znf_RING-CH"/>
</dbReference>
<evidence type="ECO:0000256" key="1">
    <source>
        <dbReference type="ARBA" id="ARBA00022723"/>
    </source>
</evidence>
<keyword evidence="7" id="KW-1185">Reference proteome</keyword>
<dbReference type="SMART" id="SM00744">
    <property type="entry name" value="RINGv"/>
    <property type="match status" value="1"/>
</dbReference>
<sequence length="403" mass="44769">MILIHCAACAAPLVHDAPGCGVCATRYCSEACRLDGQRGGHNEVCLAIHDGGNAEQYHADQKYNEAVSVAVEACADDTAGQMCYICYGEGDEEGLVRGCSCRGESGFAHVSCLARQAQVAVERGGGRRFDRWYSCGLCEQDYHGAVRCALGWACWKTYLGRPEENLLRREAMKQLGNGLYAANDVGCGDVLDSFCVRHAHLSLLRRVGAPEGDILAARGKLARTYRMLGRGEEALRIVRHAYFKHCRLLGEDDRESLVLAENYASSRLYLDPDEAKALLRKIIPVARRVFGEDHQLAIRLRWLYAARLCEDPKGSEPTLDDVREAATTLEELERTARRVLGGGHPMAREIKSSMHYARSLLPVFRVAAEWFSYRNCILTRRKYFVNNAVDDGRDADMDDVLAS</sequence>